<dbReference type="InterPro" id="IPR006311">
    <property type="entry name" value="TAT_signal"/>
</dbReference>
<dbReference type="PROSITE" id="PS51318">
    <property type="entry name" value="TAT"/>
    <property type="match status" value="1"/>
</dbReference>
<dbReference type="EMBL" id="JAWDID010000006">
    <property type="protein sequence ID" value="MDU0339410.1"/>
    <property type="molecule type" value="Genomic_DNA"/>
</dbReference>
<dbReference type="SUPFAM" id="SSF53850">
    <property type="entry name" value="Periplasmic binding protein-like II"/>
    <property type="match status" value="1"/>
</dbReference>
<dbReference type="Gene3D" id="3.40.190.10">
    <property type="entry name" value="Periplasmic binding protein-like II"/>
    <property type="match status" value="1"/>
</dbReference>
<gene>
    <name evidence="3" type="ORF">RKE40_05945</name>
</gene>
<dbReference type="PANTHER" id="PTHR33376">
    <property type="match status" value="1"/>
</dbReference>
<evidence type="ECO:0000313" key="4">
    <source>
        <dbReference type="Proteomes" id="UP001254257"/>
    </source>
</evidence>
<name>A0ABU3S3P3_9HYPH</name>
<dbReference type="RefSeq" id="WP_316017317.1">
    <property type="nucleotide sequence ID" value="NZ_JAWDID010000006.1"/>
</dbReference>
<evidence type="ECO:0000256" key="2">
    <source>
        <dbReference type="SAM" id="SignalP"/>
    </source>
</evidence>
<keyword evidence="1 2" id="KW-0732">Signal</keyword>
<evidence type="ECO:0000256" key="1">
    <source>
        <dbReference type="ARBA" id="ARBA00022729"/>
    </source>
</evidence>
<dbReference type="InterPro" id="IPR018389">
    <property type="entry name" value="DctP_fam"/>
</dbReference>
<feature type="chain" id="PRO_5047179860" evidence="2">
    <location>
        <begin position="26"/>
        <end position="364"/>
    </location>
</feature>
<dbReference type="NCBIfam" id="NF037995">
    <property type="entry name" value="TRAP_S1"/>
    <property type="match status" value="1"/>
</dbReference>
<keyword evidence="4" id="KW-1185">Reference proteome</keyword>
<organism evidence="3 4">
    <name type="scientific">Bosea rubneri</name>
    <dbReference type="NCBI Taxonomy" id="3075434"/>
    <lineage>
        <taxon>Bacteria</taxon>
        <taxon>Pseudomonadati</taxon>
        <taxon>Pseudomonadota</taxon>
        <taxon>Alphaproteobacteria</taxon>
        <taxon>Hyphomicrobiales</taxon>
        <taxon>Boseaceae</taxon>
        <taxon>Bosea</taxon>
    </lineage>
</organism>
<accession>A0ABU3S3P3</accession>
<dbReference type="PIRSF" id="PIRSF039026">
    <property type="entry name" value="SiaP"/>
    <property type="match status" value="1"/>
</dbReference>
<protein>
    <submittedName>
        <fullName evidence="3">TRAP transporter substrate-binding protein</fullName>
    </submittedName>
</protein>
<dbReference type="PANTHER" id="PTHR33376:SF5">
    <property type="entry name" value="EXTRACYTOPLASMIC SOLUTE RECEPTOR PROTEIN"/>
    <property type="match status" value="1"/>
</dbReference>
<comment type="caution">
    <text evidence="3">The sequence shown here is derived from an EMBL/GenBank/DDBJ whole genome shotgun (WGS) entry which is preliminary data.</text>
</comment>
<dbReference type="InterPro" id="IPR038404">
    <property type="entry name" value="TRAP_DctP_sf"/>
</dbReference>
<dbReference type="InterPro" id="IPR026289">
    <property type="entry name" value="SBP_TakP-like"/>
</dbReference>
<dbReference type="Pfam" id="PF03480">
    <property type="entry name" value="DctP"/>
    <property type="match status" value="1"/>
</dbReference>
<dbReference type="Gene3D" id="3.40.190.170">
    <property type="entry name" value="Bacterial extracellular solute-binding protein, family 7"/>
    <property type="match status" value="1"/>
</dbReference>
<feature type="signal peptide" evidence="2">
    <location>
        <begin position="1"/>
        <end position="25"/>
    </location>
</feature>
<sequence>MKRRQFLAAGATAAVAAPIASPAIAQSAPSVRWRLVSAFPKSLDTLYGGSVELARRVSEATDGQFQIQPFAAGEIVPGGAAVIDATSKNTVECCHTCSYYGIGIDPTFAFGTCVPFGPNARQTNAWLTVGGGNDVLNEFYAKHNLYALPAGNTGVQMGGWFRKEINTVEDLKGIKFRVGGLAGNVLLKLGVVPQQIGGGDLYSSLERGTIDAAEWTGPYDDEKLGLYRVAKYYYYPGWWDQGTVISMMINRAKWDELPARYKAVLSNACAATNQWMQAKYDHENPIALKRVVAAGAILRPFSPAIMEASFKATQQTYDEINASNPTFKKILGEVMAYRDATSLWWQVSELPYDINIANLIRRAR</sequence>
<dbReference type="Proteomes" id="UP001254257">
    <property type="component" value="Unassembled WGS sequence"/>
</dbReference>
<evidence type="ECO:0000313" key="3">
    <source>
        <dbReference type="EMBL" id="MDU0339410.1"/>
    </source>
</evidence>
<proteinExistence type="predicted"/>
<reference evidence="3 4" key="1">
    <citation type="submission" date="2023-09" db="EMBL/GenBank/DDBJ databases">
        <title>Whole genome shotgun sequencing (WGS) of Bosea sp. ZW T0_25, isolated from stored onions (Allium cepa).</title>
        <authorList>
            <person name="Stoll D.A."/>
            <person name="Huch M."/>
        </authorList>
    </citation>
    <scope>NUCLEOTIDE SEQUENCE [LARGE SCALE GENOMIC DNA]</scope>
    <source>
        <strain evidence="3 4">ZW T0_25</strain>
    </source>
</reference>